<name>A0A2P5WTV1_GOSBA</name>
<accession>A0A2P5WTV1</accession>
<dbReference type="PANTHER" id="PTHR12937">
    <property type="entry name" value="VACUOLAR PROTEIN SORTING 28, ISOFORM 2 VPS28"/>
    <property type="match status" value="1"/>
</dbReference>
<dbReference type="InterPro" id="IPR037206">
    <property type="entry name" value="VPS28_C_sf"/>
</dbReference>
<dbReference type="Pfam" id="PF03997">
    <property type="entry name" value="VPS28"/>
    <property type="match status" value="1"/>
</dbReference>
<dbReference type="Proteomes" id="UP000239757">
    <property type="component" value="Unassembled WGS sequence"/>
</dbReference>
<dbReference type="EMBL" id="KZ666509">
    <property type="protein sequence ID" value="PPR94508.1"/>
    <property type="molecule type" value="Genomic_DNA"/>
</dbReference>
<evidence type="ECO:0000256" key="1">
    <source>
        <dbReference type="PROSITE-ProRule" id="PRU00642"/>
    </source>
</evidence>
<dbReference type="GO" id="GO:0043328">
    <property type="term" value="P:protein transport to vacuole involved in ubiquitin-dependent protein catabolic process via the multivesicular body sorting pathway"/>
    <property type="evidence" value="ECO:0007669"/>
    <property type="project" value="TreeGrafter"/>
</dbReference>
<evidence type="ECO:0000313" key="3">
    <source>
        <dbReference type="EMBL" id="PPR94508.1"/>
    </source>
</evidence>
<dbReference type="AlphaFoldDB" id="A0A2P5WTV1"/>
<evidence type="ECO:0000259" key="2">
    <source>
        <dbReference type="PROSITE" id="PS51310"/>
    </source>
</evidence>
<comment type="similarity">
    <text evidence="1">Belongs to the VPS28 family.</text>
</comment>
<evidence type="ECO:0000313" key="4">
    <source>
        <dbReference type="Proteomes" id="UP000239757"/>
    </source>
</evidence>
<dbReference type="InterPro" id="IPR017899">
    <property type="entry name" value="VPS28_C"/>
</dbReference>
<feature type="domain" description="VPS28 C-terminal" evidence="2">
    <location>
        <begin position="32"/>
        <end position="102"/>
    </location>
</feature>
<dbReference type="Gene3D" id="1.20.120.1130">
    <property type="match status" value="1"/>
</dbReference>
<dbReference type="OrthoDB" id="2671at2759"/>
<dbReference type="GO" id="GO:0044877">
    <property type="term" value="F:protein-containing complex binding"/>
    <property type="evidence" value="ECO:0007669"/>
    <property type="project" value="TreeGrafter"/>
</dbReference>
<keyword evidence="1" id="KW-0653">Protein transport</keyword>
<sequence length="102" mass="10835">MDEPSSINRLGTYGARAIAASSTSSAVIVAKCQVKFGSAFFDTLQGVSGMYPAVSAAFDQVHPLLPDLVTSLDKLGILPPDCEGKTKMKEWVSRLSNMEVAL</sequence>
<dbReference type="PANTHER" id="PTHR12937:SF0">
    <property type="entry name" value="VACUOLAR PROTEIN SORTING-ASSOCIATED PROTEIN 28 HOMOLOG"/>
    <property type="match status" value="1"/>
</dbReference>
<dbReference type="SUPFAM" id="SSF140427">
    <property type="entry name" value="VPS28 C-terminal domain-like"/>
    <property type="match status" value="1"/>
</dbReference>
<proteinExistence type="inferred from homology"/>
<dbReference type="GO" id="GO:0000813">
    <property type="term" value="C:ESCRT I complex"/>
    <property type="evidence" value="ECO:0007669"/>
    <property type="project" value="InterPro"/>
</dbReference>
<keyword evidence="1" id="KW-0813">Transport</keyword>
<dbReference type="InterPro" id="IPR007143">
    <property type="entry name" value="Vps28"/>
</dbReference>
<reference evidence="3 4" key="1">
    <citation type="submission" date="2015-01" db="EMBL/GenBank/DDBJ databases">
        <title>Genome of allotetraploid Gossypium barbadense reveals genomic plasticity and fiber elongation in cotton evolution.</title>
        <authorList>
            <person name="Chen X."/>
            <person name="Liu X."/>
            <person name="Zhao B."/>
            <person name="Zheng H."/>
            <person name="Hu Y."/>
            <person name="Lu G."/>
            <person name="Yang C."/>
            <person name="Chen J."/>
            <person name="Shan C."/>
            <person name="Zhang L."/>
            <person name="Zhou Y."/>
            <person name="Wang L."/>
            <person name="Guo W."/>
            <person name="Bai Y."/>
            <person name="Ruan J."/>
            <person name="Shangguan X."/>
            <person name="Mao Y."/>
            <person name="Jiang J."/>
            <person name="Zhu Y."/>
            <person name="Lei J."/>
            <person name="Kang H."/>
            <person name="Chen S."/>
            <person name="He X."/>
            <person name="Wang R."/>
            <person name="Wang Y."/>
            <person name="Chen J."/>
            <person name="Wang L."/>
            <person name="Yu S."/>
            <person name="Wang B."/>
            <person name="Wei J."/>
            <person name="Song S."/>
            <person name="Lu X."/>
            <person name="Gao Z."/>
            <person name="Gu W."/>
            <person name="Deng X."/>
            <person name="Ma D."/>
            <person name="Wang S."/>
            <person name="Liang W."/>
            <person name="Fang L."/>
            <person name="Cai C."/>
            <person name="Zhu X."/>
            <person name="Zhou B."/>
            <person name="Zhang Y."/>
            <person name="Chen Z."/>
            <person name="Xu S."/>
            <person name="Zhu R."/>
            <person name="Wang S."/>
            <person name="Zhang T."/>
            <person name="Zhao G."/>
        </authorList>
    </citation>
    <scope>NUCLEOTIDE SEQUENCE [LARGE SCALE GENOMIC DNA]</scope>
    <source>
        <strain evidence="4">cv. Xinhai21</strain>
        <tissue evidence="3">Leaf</tissue>
    </source>
</reference>
<organism evidence="3 4">
    <name type="scientific">Gossypium barbadense</name>
    <name type="common">Sea Island cotton</name>
    <name type="synonym">Hibiscus barbadensis</name>
    <dbReference type="NCBI Taxonomy" id="3634"/>
    <lineage>
        <taxon>Eukaryota</taxon>
        <taxon>Viridiplantae</taxon>
        <taxon>Streptophyta</taxon>
        <taxon>Embryophyta</taxon>
        <taxon>Tracheophyta</taxon>
        <taxon>Spermatophyta</taxon>
        <taxon>Magnoliopsida</taxon>
        <taxon>eudicotyledons</taxon>
        <taxon>Gunneridae</taxon>
        <taxon>Pentapetalae</taxon>
        <taxon>rosids</taxon>
        <taxon>malvids</taxon>
        <taxon>Malvales</taxon>
        <taxon>Malvaceae</taxon>
        <taxon>Malvoideae</taxon>
        <taxon>Gossypium</taxon>
    </lineage>
</organism>
<protein>
    <recommendedName>
        <fullName evidence="2">VPS28 C-terminal domain-containing protein</fullName>
    </recommendedName>
</protein>
<dbReference type="PROSITE" id="PS51310">
    <property type="entry name" value="VPS28_C"/>
    <property type="match status" value="1"/>
</dbReference>
<gene>
    <name evidence="3" type="ORF">GOBAR_AA26164</name>
</gene>